<dbReference type="SUPFAM" id="SSF88697">
    <property type="entry name" value="PUA domain-like"/>
    <property type="match status" value="1"/>
</dbReference>
<dbReference type="Proteomes" id="UP000540423">
    <property type="component" value="Unassembled WGS sequence"/>
</dbReference>
<dbReference type="EMBL" id="JACHEM010000020">
    <property type="protein sequence ID" value="MBB6439353.1"/>
    <property type="molecule type" value="Genomic_DNA"/>
</dbReference>
<organism evidence="1 2">
    <name type="scientific">Streptomyces candidus</name>
    <dbReference type="NCBI Taxonomy" id="67283"/>
    <lineage>
        <taxon>Bacteria</taxon>
        <taxon>Bacillati</taxon>
        <taxon>Actinomycetota</taxon>
        <taxon>Actinomycetes</taxon>
        <taxon>Kitasatosporales</taxon>
        <taxon>Streptomycetaceae</taxon>
        <taxon>Streptomyces</taxon>
    </lineage>
</organism>
<name>A0A7X0HKV8_9ACTN</name>
<accession>A0A7X0HKV8</accession>
<keyword evidence="2" id="KW-1185">Reference proteome</keyword>
<dbReference type="RefSeq" id="WP_185035854.1">
    <property type="nucleotide sequence ID" value="NZ_BNBN01000006.1"/>
</dbReference>
<protein>
    <recommendedName>
        <fullName evidence="3">EVE domain-containing protein</fullName>
    </recommendedName>
</protein>
<sequence length="141" mass="15524">MTIVQNWIYCLRPAQTLMDGELATKEWVSALSETLPDRELCLAARRYMEPGDRVWFYFATPVREIAALAEVRSAPYELPGGSGPRWKVAVALDPHATSALCDQPVPLVALANQHPQGVFRATAADLALLEAHAGLRRERAA</sequence>
<evidence type="ECO:0008006" key="3">
    <source>
        <dbReference type="Google" id="ProtNLM"/>
    </source>
</evidence>
<dbReference type="AlphaFoldDB" id="A0A7X0HKV8"/>
<gene>
    <name evidence="1" type="ORF">HNQ79_005865</name>
</gene>
<evidence type="ECO:0000313" key="2">
    <source>
        <dbReference type="Proteomes" id="UP000540423"/>
    </source>
</evidence>
<dbReference type="InterPro" id="IPR015947">
    <property type="entry name" value="PUA-like_sf"/>
</dbReference>
<comment type="caution">
    <text evidence="1">The sequence shown here is derived from an EMBL/GenBank/DDBJ whole genome shotgun (WGS) entry which is preliminary data.</text>
</comment>
<proteinExistence type="predicted"/>
<evidence type="ECO:0000313" key="1">
    <source>
        <dbReference type="EMBL" id="MBB6439353.1"/>
    </source>
</evidence>
<reference evidence="1 2" key="1">
    <citation type="submission" date="2020-08" db="EMBL/GenBank/DDBJ databases">
        <title>Genomic Encyclopedia of Type Strains, Phase IV (KMG-IV): sequencing the most valuable type-strain genomes for metagenomic binning, comparative biology and taxonomic classification.</title>
        <authorList>
            <person name="Goeker M."/>
        </authorList>
    </citation>
    <scope>NUCLEOTIDE SEQUENCE [LARGE SCALE GENOMIC DNA]</scope>
    <source>
        <strain evidence="1 2">DSM 40141</strain>
    </source>
</reference>